<gene>
    <name evidence="10" type="ORF">A3A75_05025</name>
</gene>
<dbReference type="EMBL" id="MGHC01000037">
    <property type="protein sequence ID" value="OGM58361.1"/>
    <property type="molecule type" value="Genomic_DNA"/>
</dbReference>
<dbReference type="STRING" id="1802516.A3A75_05025"/>
<dbReference type="GO" id="GO:0005886">
    <property type="term" value="C:plasma membrane"/>
    <property type="evidence" value="ECO:0007669"/>
    <property type="project" value="UniProtKB-SubCell"/>
</dbReference>
<evidence type="ECO:0000256" key="2">
    <source>
        <dbReference type="ARBA" id="ARBA00022475"/>
    </source>
</evidence>
<keyword evidence="2" id="KW-1003">Cell membrane</keyword>
<sequence length="496" mass="56867">MKYILFLIFVIALIVRFAYFPQNVYFAYDQARDSFFALDILKGDIRIIGPPSAASPILFPGPLSLYLYSFIYLVFGPNPEILSAFFRVYNAFGVFLVFLIGSKLFDKRIGVLGSLLYAVSYEQSQYALFMSHQPLAVLPVLLFYLGLTLFLFEKKAKGIILTSLGLGLAIQFHFVYIFLIPVMLLILLIIRKEIHNLRVKDIFISLGVFLLTTSTYIISEFKFGFRMISYFFSSSKVTTVRLKEALFALERFMHDSLLANYSYTLFLIAILVIITVFFIVKTQYKRQILFLIFWFLGGVMPYLLSGTANYYYSAAATVSLFLFLAFLVSRKEHNLPLIGTILYFGVIVNNLTLIMKQNISGPNRDIVIQPGMLISQEKAALDYIYLSADGKPFAVRSLSVPLDIATTWSYLFEWYGKQKYGYLPIWSEKPAEGFPGNLPYFSERSRLPDTQFAIIEPTVGIPERYILEFINEENIFTEVEEEKSFGTITVQKRSRI</sequence>
<feature type="transmembrane region" description="Helical" evidence="8">
    <location>
        <begin position="202"/>
        <end position="219"/>
    </location>
</feature>
<evidence type="ECO:0000259" key="9">
    <source>
        <dbReference type="Pfam" id="PF13231"/>
    </source>
</evidence>
<feature type="transmembrane region" description="Helical" evidence="8">
    <location>
        <begin position="261"/>
        <end position="280"/>
    </location>
</feature>
<dbReference type="GO" id="GO:0016763">
    <property type="term" value="F:pentosyltransferase activity"/>
    <property type="evidence" value="ECO:0007669"/>
    <property type="project" value="TreeGrafter"/>
</dbReference>
<dbReference type="GO" id="GO:0009103">
    <property type="term" value="P:lipopolysaccharide biosynthetic process"/>
    <property type="evidence" value="ECO:0007669"/>
    <property type="project" value="UniProtKB-ARBA"/>
</dbReference>
<reference evidence="10 11" key="1">
    <citation type="journal article" date="2016" name="Nat. Commun.">
        <title>Thousands of microbial genomes shed light on interconnected biogeochemical processes in an aquifer system.</title>
        <authorList>
            <person name="Anantharaman K."/>
            <person name="Brown C.T."/>
            <person name="Hug L.A."/>
            <person name="Sharon I."/>
            <person name="Castelle C.J."/>
            <person name="Probst A.J."/>
            <person name="Thomas B.C."/>
            <person name="Singh A."/>
            <person name="Wilkins M.J."/>
            <person name="Karaoz U."/>
            <person name="Brodie E.L."/>
            <person name="Williams K.H."/>
            <person name="Hubbard S.S."/>
            <person name="Banfield J.F."/>
        </authorList>
    </citation>
    <scope>NUCLEOTIDE SEQUENCE [LARGE SCALE GENOMIC DNA]</scope>
</reference>
<dbReference type="Proteomes" id="UP000179018">
    <property type="component" value="Unassembled WGS sequence"/>
</dbReference>
<evidence type="ECO:0000256" key="5">
    <source>
        <dbReference type="ARBA" id="ARBA00022692"/>
    </source>
</evidence>
<keyword evidence="6 8" id="KW-1133">Transmembrane helix</keyword>
<organism evidence="10 11">
    <name type="scientific">Candidatus Woesebacteria bacterium RIFCSPLOWO2_01_FULL_39_10</name>
    <dbReference type="NCBI Taxonomy" id="1802516"/>
    <lineage>
        <taxon>Bacteria</taxon>
        <taxon>Candidatus Woeseibacteriota</taxon>
    </lineage>
</organism>
<feature type="transmembrane region" description="Helical" evidence="8">
    <location>
        <begin position="287"/>
        <end position="304"/>
    </location>
</feature>
<dbReference type="Pfam" id="PF13231">
    <property type="entry name" value="PMT_2"/>
    <property type="match status" value="1"/>
</dbReference>
<protein>
    <recommendedName>
        <fullName evidence="9">Glycosyltransferase RgtA/B/C/D-like domain-containing protein</fullName>
    </recommendedName>
</protein>
<dbReference type="InterPro" id="IPR050297">
    <property type="entry name" value="LipidA_mod_glycosyltrf_83"/>
</dbReference>
<evidence type="ECO:0000256" key="7">
    <source>
        <dbReference type="ARBA" id="ARBA00023136"/>
    </source>
</evidence>
<dbReference type="AlphaFoldDB" id="A0A1F8B2Y1"/>
<evidence type="ECO:0000256" key="4">
    <source>
        <dbReference type="ARBA" id="ARBA00022679"/>
    </source>
</evidence>
<feature type="transmembrane region" description="Helical" evidence="8">
    <location>
        <begin position="164"/>
        <end position="190"/>
    </location>
</feature>
<feature type="domain" description="Glycosyltransferase RgtA/B/C/D-like" evidence="9">
    <location>
        <begin position="62"/>
        <end position="214"/>
    </location>
</feature>
<proteinExistence type="predicted"/>
<dbReference type="PANTHER" id="PTHR33908:SF11">
    <property type="entry name" value="MEMBRANE PROTEIN"/>
    <property type="match status" value="1"/>
</dbReference>
<feature type="transmembrane region" description="Helical" evidence="8">
    <location>
        <begin position="310"/>
        <end position="328"/>
    </location>
</feature>
<keyword evidence="3" id="KW-0328">Glycosyltransferase</keyword>
<feature type="transmembrane region" description="Helical" evidence="8">
    <location>
        <begin position="126"/>
        <end position="152"/>
    </location>
</feature>
<comment type="subcellular location">
    <subcellularLocation>
        <location evidence="1">Cell membrane</location>
        <topology evidence="1">Multi-pass membrane protein</topology>
    </subcellularLocation>
</comment>
<evidence type="ECO:0000256" key="1">
    <source>
        <dbReference type="ARBA" id="ARBA00004651"/>
    </source>
</evidence>
<feature type="transmembrane region" description="Helical" evidence="8">
    <location>
        <begin position="335"/>
        <end position="355"/>
    </location>
</feature>
<evidence type="ECO:0000313" key="11">
    <source>
        <dbReference type="Proteomes" id="UP000179018"/>
    </source>
</evidence>
<name>A0A1F8B2Y1_9BACT</name>
<feature type="transmembrane region" description="Helical" evidence="8">
    <location>
        <begin position="84"/>
        <end position="105"/>
    </location>
</feature>
<dbReference type="InterPro" id="IPR038731">
    <property type="entry name" value="RgtA/B/C-like"/>
</dbReference>
<dbReference type="PANTHER" id="PTHR33908">
    <property type="entry name" value="MANNOSYLTRANSFERASE YKCB-RELATED"/>
    <property type="match status" value="1"/>
</dbReference>
<evidence type="ECO:0000256" key="6">
    <source>
        <dbReference type="ARBA" id="ARBA00022989"/>
    </source>
</evidence>
<evidence type="ECO:0000256" key="8">
    <source>
        <dbReference type="SAM" id="Phobius"/>
    </source>
</evidence>
<accession>A0A1F8B2Y1</accession>
<keyword evidence="5 8" id="KW-0812">Transmembrane</keyword>
<keyword evidence="4" id="KW-0808">Transferase</keyword>
<evidence type="ECO:0000256" key="3">
    <source>
        <dbReference type="ARBA" id="ARBA00022676"/>
    </source>
</evidence>
<evidence type="ECO:0000313" key="10">
    <source>
        <dbReference type="EMBL" id="OGM58361.1"/>
    </source>
</evidence>
<comment type="caution">
    <text evidence="10">The sequence shown here is derived from an EMBL/GenBank/DDBJ whole genome shotgun (WGS) entry which is preliminary data.</text>
</comment>
<keyword evidence="7 8" id="KW-0472">Membrane</keyword>